<keyword evidence="2" id="KW-1185">Reference proteome</keyword>
<proteinExistence type="predicted"/>
<protein>
    <submittedName>
        <fullName evidence="1">Uncharacterized protein</fullName>
    </submittedName>
</protein>
<dbReference type="Proteomes" id="UP000805193">
    <property type="component" value="Unassembled WGS sequence"/>
</dbReference>
<evidence type="ECO:0000313" key="1">
    <source>
        <dbReference type="EMBL" id="KAG0430162.1"/>
    </source>
</evidence>
<sequence length="156" mass="18250">MLIQIDMGRAEEGLVEPRELLEKRFRDKTQIKQEHQNRLRTAHQGPVTLMNLKRNQTTSNGCVLRAGATGDDEVSSTLRQFWEIKSLGIKDSMTNSAHHESVLQNFEETITMEDGRYEVVFPWKFQILRDFGNTRKVAEKRLQGLCRRWLETKDLF</sequence>
<dbReference type="EMBL" id="JABSTQ010009347">
    <property type="protein sequence ID" value="KAG0430162.1"/>
    <property type="molecule type" value="Genomic_DNA"/>
</dbReference>
<gene>
    <name evidence="1" type="ORF">HPB47_022946</name>
</gene>
<reference evidence="1 2" key="1">
    <citation type="journal article" date="2020" name="Cell">
        <title>Large-Scale Comparative Analyses of Tick Genomes Elucidate Their Genetic Diversity and Vector Capacities.</title>
        <authorList>
            <consortium name="Tick Genome and Microbiome Consortium (TIGMIC)"/>
            <person name="Jia N."/>
            <person name="Wang J."/>
            <person name="Shi W."/>
            <person name="Du L."/>
            <person name="Sun Y."/>
            <person name="Zhan W."/>
            <person name="Jiang J.F."/>
            <person name="Wang Q."/>
            <person name="Zhang B."/>
            <person name="Ji P."/>
            <person name="Bell-Sakyi L."/>
            <person name="Cui X.M."/>
            <person name="Yuan T.T."/>
            <person name="Jiang B.G."/>
            <person name="Yang W.F."/>
            <person name="Lam T.T."/>
            <person name="Chang Q.C."/>
            <person name="Ding S.J."/>
            <person name="Wang X.J."/>
            <person name="Zhu J.G."/>
            <person name="Ruan X.D."/>
            <person name="Zhao L."/>
            <person name="Wei J.T."/>
            <person name="Ye R.Z."/>
            <person name="Que T.C."/>
            <person name="Du C.H."/>
            <person name="Zhou Y.H."/>
            <person name="Cheng J.X."/>
            <person name="Dai P.F."/>
            <person name="Guo W.B."/>
            <person name="Han X.H."/>
            <person name="Huang E.J."/>
            <person name="Li L.F."/>
            <person name="Wei W."/>
            <person name="Gao Y.C."/>
            <person name="Liu J.Z."/>
            <person name="Shao H.Z."/>
            <person name="Wang X."/>
            <person name="Wang C.C."/>
            <person name="Yang T.C."/>
            <person name="Huo Q.B."/>
            <person name="Li W."/>
            <person name="Chen H.Y."/>
            <person name="Chen S.E."/>
            <person name="Zhou L.G."/>
            <person name="Ni X.B."/>
            <person name="Tian J.H."/>
            <person name="Sheng Y."/>
            <person name="Liu T."/>
            <person name="Pan Y.S."/>
            <person name="Xia L.Y."/>
            <person name="Li J."/>
            <person name="Zhao F."/>
            <person name="Cao W.C."/>
        </authorList>
    </citation>
    <scope>NUCLEOTIDE SEQUENCE [LARGE SCALE GENOMIC DNA]</scope>
    <source>
        <strain evidence="1">Iper-2018</strain>
    </source>
</reference>
<comment type="caution">
    <text evidence="1">The sequence shown here is derived from an EMBL/GenBank/DDBJ whole genome shotgun (WGS) entry which is preliminary data.</text>
</comment>
<organism evidence="1 2">
    <name type="scientific">Ixodes persulcatus</name>
    <name type="common">Taiga tick</name>
    <dbReference type="NCBI Taxonomy" id="34615"/>
    <lineage>
        <taxon>Eukaryota</taxon>
        <taxon>Metazoa</taxon>
        <taxon>Ecdysozoa</taxon>
        <taxon>Arthropoda</taxon>
        <taxon>Chelicerata</taxon>
        <taxon>Arachnida</taxon>
        <taxon>Acari</taxon>
        <taxon>Parasitiformes</taxon>
        <taxon>Ixodida</taxon>
        <taxon>Ixodoidea</taxon>
        <taxon>Ixodidae</taxon>
        <taxon>Ixodinae</taxon>
        <taxon>Ixodes</taxon>
    </lineage>
</organism>
<evidence type="ECO:0000313" key="2">
    <source>
        <dbReference type="Proteomes" id="UP000805193"/>
    </source>
</evidence>
<accession>A0AC60QBH7</accession>
<name>A0AC60QBH7_IXOPE</name>